<sequence>MILDFKEIKKEDVFIAGGKGANLGEMAAAKINVPNGFVITTEAYQEFLKENGIDVLIQNRIQKAGNDENILLNMADDFREKIKSGKFPEKLEKAIREKYCNLGDSIRVAVRSSATMEDLPDASFAGQQDTFLNVQGIENVLNQVRNCYASLWGNRAVSYRFHQGYDQNAVSIAVVVQEMVESEKAGVLFTVNPVNKKEDEMQINASFGLGESVVSGRVTADSYIVDKSGNIVEIHIGSKETQIIYGDQGTMEVAVSADKRKNRALNDRELSMLITYGLEIEKHYGVPMDIEWAIQNDVVYILQARAITTLKNAVNTIAEDHFVEKYTKGKK</sequence>
<keyword evidence="11" id="KW-0067">ATP-binding</keyword>
<keyword evidence="8" id="KW-0479">Metal-binding</keyword>
<dbReference type="EC" id="2.7.9.2" evidence="5"/>
<comment type="catalytic activity">
    <reaction evidence="14">
        <text>pyruvate + ATP + H2O = phosphoenolpyruvate + AMP + phosphate + 2 H(+)</text>
        <dbReference type="Rhea" id="RHEA:11364"/>
        <dbReference type="ChEBI" id="CHEBI:15361"/>
        <dbReference type="ChEBI" id="CHEBI:15377"/>
        <dbReference type="ChEBI" id="CHEBI:15378"/>
        <dbReference type="ChEBI" id="CHEBI:30616"/>
        <dbReference type="ChEBI" id="CHEBI:43474"/>
        <dbReference type="ChEBI" id="CHEBI:58702"/>
        <dbReference type="ChEBI" id="CHEBI:456215"/>
        <dbReference type="EC" id="2.7.9.2"/>
    </reaction>
</comment>
<evidence type="ECO:0000256" key="5">
    <source>
        <dbReference type="ARBA" id="ARBA00011996"/>
    </source>
</evidence>
<comment type="caution">
    <text evidence="16">The sequence shown here is derived from an EMBL/GenBank/DDBJ whole genome shotgun (WGS) entry which is preliminary data.</text>
</comment>
<dbReference type="UniPathway" id="UPA00138"/>
<comment type="pathway">
    <text evidence="3">Carbohydrate biosynthesis; gluconeogenesis.</text>
</comment>
<dbReference type="Proteomes" id="UP000031184">
    <property type="component" value="Unassembled WGS sequence"/>
</dbReference>
<feature type="domain" description="Pyruvate phosphate dikinase AMP/ATP-binding" evidence="15">
    <location>
        <begin position="15"/>
        <end position="321"/>
    </location>
</feature>
<dbReference type="InterPro" id="IPR013815">
    <property type="entry name" value="ATP_grasp_subdomain_1"/>
</dbReference>
<dbReference type="Gene3D" id="3.30.1490.20">
    <property type="entry name" value="ATP-grasp fold, A domain"/>
    <property type="match status" value="1"/>
</dbReference>
<dbReference type="GO" id="GO:0046872">
    <property type="term" value="F:metal ion binding"/>
    <property type="evidence" value="ECO:0007669"/>
    <property type="project" value="UniProtKB-KW"/>
</dbReference>
<comment type="cofactor">
    <cofactor evidence="1">
        <name>Mg(2+)</name>
        <dbReference type="ChEBI" id="CHEBI:18420"/>
    </cofactor>
</comment>
<dbReference type="GO" id="GO:0008986">
    <property type="term" value="F:pyruvate, water dikinase activity"/>
    <property type="evidence" value="ECO:0007669"/>
    <property type="project" value="UniProtKB-EC"/>
</dbReference>
<evidence type="ECO:0000313" key="16">
    <source>
        <dbReference type="EMBL" id="KID49836.1"/>
    </source>
</evidence>
<name>A0A0B4EK57_9FUSO</name>
<evidence type="ECO:0000256" key="14">
    <source>
        <dbReference type="ARBA" id="ARBA00047700"/>
    </source>
</evidence>
<evidence type="ECO:0000256" key="3">
    <source>
        <dbReference type="ARBA" id="ARBA00004742"/>
    </source>
</evidence>
<evidence type="ECO:0000256" key="13">
    <source>
        <dbReference type="ARBA" id="ARBA00033470"/>
    </source>
</evidence>
<organism evidence="16 17">
    <name type="scientific">Fusobacterium necrophorum subsp. funduliforme B35</name>
    <dbReference type="NCBI Taxonomy" id="1226633"/>
    <lineage>
        <taxon>Bacteria</taxon>
        <taxon>Fusobacteriati</taxon>
        <taxon>Fusobacteriota</taxon>
        <taxon>Fusobacteriia</taxon>
        <taxon>Fusobacteriales</taxon>
        <taxon>Fusobacteriaceae</taxon>
        <taxon>Fusobacterium</taxon>
    </lineage>
</organism>
<dbReference type="InterPro" id="IPR002192">
    <property type="entry name" value="PPDK_AMP/ATP-bd"/>
</dbReference>
<comment type="function">
    <text evidence="2">Catalyzes the phosphorylation of pyruvate to phosphoenolpyruvate.</text>
</comment>
<dbReference type="FunFam" id="3.30.1490.20:FF:000010">
    <property type="entry name" value="Phosphoenolpyruvate synthase"/>
    <property type="match status" value="1"/>
</dbReference>
<protein>
    <recommendedName>
        <fullName evidence="6">Phosphoenolpyruvate synthase</fullName>
        <ecNumber evidence="5">2.7.9.2</ecNumber>
    </recommendedName>
    <alternativeName>
        <fullName evidence="13">Pyruvate, water dikinase</fullName>
    </alternativeName>
</protein>
<dbReference type="InterPro" id="IPR006319">
    <property type="entry name" value="PEP_synth"/>
</dbReference>
<keyword evidence="9" id="KW-0547">Nucleotide-binding</keyword>
<dbReference type="PATRIC" id="fig|1226633.4.peg.682"/>
<dbReference type="PANTHER" id="PTHR43030:SF1">
    <property type="entry name" value="PHOSPHOENOLPYRUVATE SYNTHASE"/>
    <property type="match status" value="1"/>
</dbReference>
<dbReference type="GO" id="GO:0005524">
    <property type="term" value="F:ATP binding"/>
    <property type="evidence" value="ECO:0007669"/>
    <property type="project" value="UniProtKB-KW"/>
</dbReference>
<evidence type="ECO:0000256" key="8">
    <source>
        <dbReference type="ARBA" id="ARBA00022723"/>
    </source>
</evidence>
<dbReference type="PANTHER" id="PTHR43030">
    <property type="entry name" value="PHOSPHOENOLPYRUVATE SYNTHASE"/>
    <property type="match status" value="1"/>
</dbReference>
<comment type="similarity">
    <text evidence="4">Belongs to the PEP-utilizing enzyme family.</text>
</comment>
<dbReference type="EMBL" id="AUZI01000011">
    <property type="protein sequence ID" value="KID49836.1"/>
    <property type="molecule type" value="Genomic_DNA"/>
</dbReference>
<evidence type="ECO:0000256" key="11">
    <source>
        <dbReference type="ARBA" id="ARBA00022840"/>
    </source>
</evidence>
<dbReference type="GO" id="GO:0006094">
    <property type="term" value="P:gluconeogenesis"/>
    <property type="evidence" value="ECO:0007669"/>
    <property type="project" value="UniProtKB-UniPathway"/>
</dbReference>
<evidence type="ECO:0000256" key="4">
    <source>
        <dbReference type="ARBA" id="ARBA00007837"/>
    </source>
</evidence>
<evidence type="ECO:0000259" key="15">
    <source>
        <dbReference type="Pfam" id="PF01326"/>
    </source>
</evidence>
<evidence type="ECO:0000256" key="9">
    <source>
        <dbReference type="ARBA" id="ARBA00022741"/>
    </source>
</evidence>
<evidence type="ECO:0000256" key="1">
    <source>
        <dbReference type="ARBA" id="ARBA00001946"/>
    </source>
</evidence>
<keyword evidence="10" id="KW-0418">Kinase</keyword>
<evidence type="ECO:0000256" key="10">
    <source>
        <dbReference type="ARBA" id="ARBA00022777"/>
    </source>
</evidence>
<accession>A0A0B4EK57</accession>
<dbReference type="AlphaFoldDB" id="A0A0B4EK57"/>
<evidence type="ECO:0000256" key="7">
    <source>
        <dbReference type="ARBA" id="ARBA00022679"/>
    </source>
</evidence>
<reference evidence="16 17" key="1">
    <citation type="submission" date="2013-08" db="EMBL/GenBank/DDBJ databases">
        <title>An opportunistic ruminal bacterium that causes liver abscesses in cattle.</title>
        <authorList>
            <person name="Benahmed F.H."/>
            <person name="Rasmussen M."/>
            <person name="Harbottle H."/>
            <person name="Soppet D."/>
            <person name="Nagaraja T.G."/>
            <person name="Davidson M."/>
        </authorList>
    </citation>
    <scope>NUCLEOTIDE SEQUENCE [LARGE SCALE GENOMIC DNA]</scope>
    <source>
        <strain evidence="16 17">B35</strain>
    </source>
</reference>
<evidence type="ECO:0000256" key="2">
    <source>
        <dbReference type="ARBA" id="ARBA00002988"/>
    </source>
</evidence>
<evidence type="ECO:0000313" key="17">
    <source>
        <dbReference type="Proteomes" id="UP000031184"/>
    </source>
</evidence>
<evidence type="ECO:0000256" key="12">
    <source>
        <dbReference type="ARBA" id="ARBA00022842"/>
    </source>
</evidence>
<proteinExistence type="inferred from homology"/>
<dbReference type="Pfam" id="PF01326">
    <property type="entry name" value="PPDK_N"/>
    <property type="match status" value="1"/>
</dbReference>
<dbReference type="SUPFAM" id="SSF56059">
    <property type="entry name" value="Glutathione synthetase ATP-binding domain-like"/>
    <property type="match status" value="1"/>
</dbReference>
<keyword evidence="12" id="KW-0460">Magnesium</keyword>
<keyword evidence="7" id="KW-0808">Transferase</keyword>
<evidence type="ECO:0000256" key="6">
    <source>
        <dbReference type="ARBA" id="ARBA00021623"/>
    </source>
</evidence>
<dbReference type="Gene3D" id="3.30.470.20">
    <property type="entry name" value="ATP-grasp fold, B domain"/>
    <property type="match status" value="1"/>
</dbReference>
<gene>
    <name evidence="16" type="ORF">C095_03405</name>
</gene>